<keyword evidence="8 11" id="KW-0406">Ion transport</keyword>
<dbReference type="PROSITE" id="PS00449">
    <property type="entry name" value="ATPASE_A"/>
    <property type="match status" value="1"/>
</dbReference>
<dbReference type="InterPro" id="IPR000568">
    <property type="entry name" value="ATP_synth_F0_asu"/>
</dbReference>
<evidence type="ECO:0000256" key="6">
    <source>
        <dbReference type="ARBA" id="ARBA00022781"/>
    </source>
</evidence>
<dbReference type="Gene3D" id="1.20.120.220">
    <property type="entry name" value="ATP synthase, F0 complex, subunit A"/>
    <property type="match status" value="1"/>
</dbReference>
<evidence type="ECO:0000256" key="11">
    <source>
        <dbReference type="HAMAP-Rule" id="MF_01393"/>
    </source>
</evidence>
<dbReference type="HAMAP" id="MF_01393">
    <property type="entry name" value="ATP_synth_a_bact"/>
    <property type="match status" value="1"/>
</dbReference>
<reference evidence="13 14" key="1">
    <citation type="submission" date="2020-08" db="EMBL/GenBank/DDBJ databases">
        <title>Genomic Encyclopedia of Type Strains, Phase IV (KMG-IV): sequencing the most valuable type-strain genomes for metagenomic binning, comparative biology and taxonomic classification.</title>
        <authorList>
            <person name="Goeker M."/>
        </authorList>
    </citation>
    <scope>NUCLEOTIDE SEQUENCE [LARGE SCALE GENOMIC DNA]</scope>
    <source>
        <strain evidence="13 14">DSM 14925</strain>
    </source>
</reference>
<name>A0A841C7V5_9LACT</name>
<dbReference type="PRINTS" id="PR00123">
    <property type="entry name" value="ATPASEA"/>
</dbReference>
<dbReference type="InterPro" id="IPR045082">
    <property type="entry name" value="ATP_syn_F0_a_bact/chloroplast"/>
</dbReference>
<evidence type="ECO:0000256" key="9">
    <source>
        <dbReference type="ARBA" id="ARBA00023136"/>
    </source>
</evidence>
<comment type="subcellular location">
    <subcellularLocation>
        <location evidence="11 12">Cell membrane</location>
        <topology evidence="11 12">Multi-pass membrane protein</topology>
    </subcellularLocation>
    <subcellularLocation>
        <location evidence="1">Membrane</location>
        <topology evidence="1">Multi-pass membrane protein</topology>
    </subcellularLocation>
</comment>
<dbReference type="AlphaFoldDB" id="A0A841C7V5"/>
<comment type="function">
    <text evidence="11 12">Key component of the proton channel; it plays a direct role in the translocation of protons across the membrane.</text>
</comment>
<sequence>MESTWTFNLGPIAFDGTITTMTLLAVLIIFLLVFWASRKMTIVPKGKQNVLEFVVDFVNGIIKDQLGASESQRYSLFAFSLFSFILISNEIGLLTKIDVHDVALWKSPTANPIVTLTLAGTVIVLSNLLGAKKFGVIKYFKNSFLKPPAFILPLNLLEEFTNTLSLGLRLYGNIFAGEIMLGLIASLVSNSPALYPLSILLEVIWIGFSFFIGAVQAYVFTLLSSIYLSHKVVAEH</sequence>
<feature type="transmembrane region" description="Helical" evidence="11">
    <location>
        <begin position="170"/>
        <end position="188"/>
    </location>
</feature>
<feature type="transmembrane region" description="Helical" evidence="11">
    <location>
        <begin position="113"/>
        <end position="131"/>
    </location>
</feature>
<gene>
    <name evidence="11" type="primary">atpB</name>
    <name evidence="13" type="ORF">HNQ37_000350</name>
</gene>
<keyword evidence="5 11" id="KW-0812">Transmembrane</keyword>
<comment type="similarity">
    <text evidence="2 11 12">Belongs to the ATPase A chain family.</text>
</comment>
<evidence type="ECO:0000256" key="1">
    <source>
        <dbReference type="ARBA" id="ARBA00004141"/>
    </source>
</evidence>
<organism evidence="13 14">
    <name type="scientific">Lactovum miscens</name>
    <dbReference type="NCBI Taxonomy" id="190387"/>
    <lineage>
        <taxon>Bacteria</taxon>
        <taxon>Bacillati</taxon>
        <taxon>Bacillota</taxon>
        <taxon>Bacilli</taxon>
        <taxon>Lactobacillales</taxon>
        <taxon>Streptococcaceae</taxon>
        <taxon>Lactovum</taxon>
    </lineage>
</organism>
<dbReference type="Pfam" id="PF00119">
    <property type="entry name" value="ATP-synt_A"/>
    <property type="match status" value="1"/>
</dbReference>
<feature type="transmembrane region" description="Helical" evidence="11">
    <location>
        <begin position="12"/>
        <end position="35"/>
    </location>
</feature>
<feature type="transmembrane region" description="Helical" evidence="11">
    <location>
        <begin position="203"/>
        <end position="228"/>
    </location>
</feature>
<dbReference type="CDD" id="cd00310">
    <property type="entry name" value="ATP-synt_Fo_a_6"/>
    <property type="match status" value="1"/>
</dbReference>
<evidence type="ECO:0000313" key="13">
    <source>
        <dbReference type="EMBL" id="MBB5887479.1"/>
    </source>
</evidence>
<evidence type="ECO:0000256" key="2">
    <source>
        <dbReference type="ARBA" id="ARBA00006810"/>
    </source>
</evidence>
<evidence type="ECO:0000256" key="10">
    <source>
        <dbReference type="ARBA" id="ARBA00023310"/>
    </source>
</evidence>
<keyword evidence="9 11" id="KW-0472">Membrane</keyword>
<accession>A0A841C7V5</accession>
<dbReference type="GO" id="GO:0046933">
    <property type="term" value="F:proton-transporting ATP synthase activity, rotational mechanism"/>
    <property type="evidence" value="ECO:0007669"/>
    <property type="project" value="UniProtKB-UniRule"/>
</dbReference>
<evidence type="ECO:0000256" key="4">
    <source>
        <dbReference type="ARBA" id="ARBA00022547"/>
    </source>
</evidence>
<feature type="transmembrane region" description="Helical" evidence="11">
    <location>
        <begin position="74"/>
        <end position="93"/>
    </location>
</feature>
<keyword evidence="3 11" id="KW-0813">Transport</keyword>
<keyword evidence="11" id="KW-1003">Cell membrane</keyword>
<dbReference type="PANTHER" id="PTHR42823:SF3">
    <property type="entry name" value="ATP SYNTHASE SUBUNIT A, CHLOROPLASTIC"/>
    <property type="match status" value="1"/>
</dbReference>
<dbReference type="EMBL" id="JACHHV010000004">
    <property type="protein sequence ID" value="MBB5887479.1"/>
    <property type="molecule type" value="Genomic_DNA"/>
</dbReference>
<evidence type="ECO:0000256" key="3">
    <source>
        <dbReference type="ARBA" id="ARBA00022448"/>
    </source>
</evidence>
<evidence type="ECO:0000256" key="8">
    <source>
        <dbReference type="ARBA" id="ARBA00023065"/>
    </source>
</evidence>
<dbReference type="InterPro" id="IPR023011">
    <property type="entry name" value="ATP_synth_F0_asu_AS"/>
</dbReference>
<keyword evidence="7 11" id="KW-1133">Transmembrane helix</keyword>
<protein>
    <recommendedName>
        <fullName evidence="11 12">ATP synthase subunit a</fullName>
    </recommendedName>
    <alternativeName>
        <fullName evidence="11">ATP synthase F0 sector subunit a</fullName>
    </alternativeName>
    <alternativeName>
        <fullName evidence="11">F-ATPase subunit 6</fullName>
    </alternativeName>
</protein>
<comment type="caution">
    <text evidence="13">The sequence shown here is derived from an EMBL/GenBank/DDBJ whole genome shotgun (WGS) entry which is preliminary data.</text>
</comment>
<keyword evidence="6 11" id="KW-0375">Hydrogen ion transport</keyword>
<dbReference type="Proteomes" id="UP000562464">
    <property type="component" value="Unassembled WGS sequence"/>
</dbReference>
<dbReference type="RefSeq" id="WP_183538709.1">
    <property type="nucleotide sequence ID" value="NZ_DASWOY010000021.1"/>
</dbReference>
<evidence type="ECO:0000256" key="5">
    <source>
        <dbReference type="ARBA" id="ARBA00022692"/>
    </source>
</evidence>
<dbReference type="PANTHER" id="PTHR42823">
    <property type="entry name" value="ATP SYNTHASE SUBUNIT A, CHLOROPLASTIC"/>
    <property type="match status" value="1"/>
</dbReference>
<proteinExistence type="inferred from homology"/>
<keyword evidence="14" id="KW-1185">Reference proteome</keyword>
<dbReference type="NCBIfam" id="TIGR01131">
    <property type="entry name" value="ATP_synt_6_or_A"/>
    <property type="match status" value="1"/>
</dbReference>
<dbReference type="GO" id="GO:0045259">
    <property type="term" value="C:proton-transporting ATP synthase complex"/>
    <property type="evidence" value="ECO:0007669"/>
    <property type="project" value="UniProtKB-KW"/>
</dbReference>
<dbReference type="InterPro" id="IPR035908">
    <property type="entry name" value="F0_ATP_A_sf"/>
</dbReference>
<dbReference type="GO" id="GO:0042777">
    <property type="term" value="P:proton motive force-driven plasma membrane ATP synthesis"/>
    <property type="evidence" value="ECO:0007669"/>
    <property type="project" value="TreeGrafter"/>
</dbReference>
<evidence type="ECO:0000256" key="12">
    <source>
        <dbReference type="RuleBase" id="RU000483"/>
    </source>
</evidence>
<dbReference type="NCBIfam" id="NF004479">
    <property type="entry name" value="PRK05815.1-4"/>
    <property type="match status" value="1"/>
</dbReference>
<evidence type="ECO:0000313" key="14">
    <source>
        <dbReference type="Proteomes" id="UP000562464"/>
    </source>
</evidence>
<dbReference type="GO" id="GO:0005886">
    <property type="term" value="C:plasma membrane"/>
    <property type="evidence" value="ECO:0007669"/>
    <property type="project" value="UniProtKB-SubCell"/>
</dbReference>
<keyword evidence="4 11" id="KW-0138">CF(0)</keyword>
<dbReference type="SUPFAM" id="SSF81336">
    <property type="entry name" value="F1F0 ATP synthase subunit A"/>
    <property type="match status" value="1"/>
</dbReference>
<keyword evidence="10 11" id="KW-0066">ATP synthesis</keyword>
<evidence type="ECO:0000256" key="7">
    <source>
        <dbReference type="ARBA" id="ARBA00022989"/>
    </source>
</evidence>